<keyword evidence="4" id="KW-1185">Reference proteome</keyword>
<dbReference type="EMBL" id="JAHQZT010000003">
    <property type="protein sequence ID" value="MBV0932309.1"/>
    <property type="molecule type" value="Genomic_DNA"/>
</dbReference>
<reference evidence="3 4" key="1">
    <citation type="submission" date="2021-06" db="EMBL/GenBank/DDBJ databases">
        <title>Bacterium isolated from marine sediment.</title>
        <authorList>
            <person name="Zhu K.-L."/>
            <person name="Du Z.-J."/>
            <person name="Liang Q.-Y."/>
        </authorList>
    </citation>
    <scope>NUCLEOTIDE SEQUENCE [LARGE SCALE GENOMIC DNA]</scope>
    <source>
        <strain evidence="3 4">A346</strain>
    </source>
</reference>
<comment type="caution">
    <text evidence="3">The sequence shown here is derived from an EMBL/GenBank/DDBJ whole genome shotgun (WGS) entry which is preliminary data.</text>
</comment>
<evidence type="ECO:0000256" key="1">
    <source>
        <dbReference type="ARBA" id="ARBA00022679"/>
    </source>
</evidence>
<evidence type="ECO:0000259" key="2">
    <source>
        <dbReference type="Pfam" id="PF00534"/>
    </source>
</evidence>
<name>A0ABS6M7Q5_9GAMM</name>
<organism evidence="3 4">
    <name type="scientific">Marinobacterium weihaiense</name>
    <dbReference type="NCBI Taxonomy" id="2851016"/>
    <lineage>
        <taxon>Bacteria</taxon>
        <taxon>Pseudomonadati</taxon>
        <taxon>Pseudomonadota</taxon>
        <taxon>Gammaproteobacteria</taxon>
        <taxon>Oceanospirillales</taxon>
        <taxon>Oceanospirillaceae</taxon>
        <taxon>Marinobacterium</taxon>
    </lineage>
</organism>
<sequence>MKVVVNISALTPPLTGIGRYTYHMLKGLLNHPGVSDIQGISPSGLHDRATIETRLQQLDSISSSAPSKGLRQLFAKVPGARLGWRLLGYIQALRYRRQLTGWVYWEPGFSLLPLQCPSVATLYDLSHMRHPDYHPGHRVKLLSRTIPHTLARASRILTISEFTRSELHALLSPKQPVDIAHPGIDSVFFDVTQADIERCRGRHCLPEQFILSLGTLEPRKNLTGLIQAFRDLPETLRSQYPLVIAGAKGWRDSSINSAIAELTEQGEALVLGYVDQHDIPALYAAASLTAYVSHYEGFGMPVAESMAAGTAVLTSNVTSMPEVAAGNAITANPGDTRDITAKLKMLLSTPELREQLAAAGRIRARDFTWVQATDTLAGSLGACKSHHR</sequence>
<protein>
    <submittedName>
        <fullName evidence="3">Glycosyltransferase family 4 protein</fullName>
    </submittedName>
</protein>
<dbReference type="InterPro" id="IPR001296">
    <property type="entry name" value="Glyco_trans_1"/>
</dbReference>
<dbReference type="CDD" id="cd03809">
    <property type="entry name" value="GT4_MtfB-like"/>
    <property type="match status" value="1"/>
</dbReference>
<evidence type="ECO:0000313" key="4">
    <source>
        <dbReference type="Proteomes" id="UP000755551"/>
    </source>
</evidence>
<gene>
    <name evidence="3" type="ORF">KTN04_03020</name>
</gene>
<dbReference type="RefSeq" id="WP_217333737.1">
    <property type="nucleotide sequence ID" value="NZ_JAHQZT010000003.1"/>
</dbReference>
<dbReference type="PANTHER" id="PTHR46401:SF2">
    <property type="entry name" value="GLYCOSYLTRANSFERASE WBBK-RELATED"/>
    <property type="match status" value="1"/>
</dbReference>
<dbReference type="PANTHER" id="PTHR46401">
    <property type="entry name" value="GLYCOSYLTRANSFERASE WBBK-RELATED"/>
    <property type="match status" value="1"/>
</dbReference>
<evidence type="ECO:0000313" key="3">
    <source>
        <dbReference type="EMBL" id="MBV0932309.1"/>
    </source>
</evidence>
<keyword evidence="1" id="KW-0808">Transferase</keyword>
<dbReference type="Pfam" id="PF00534">
    <property type="entry name" value="Glycos_transf_1"/>
    <property type="match status" value="1"/>
</dbReference>
<proteinExistence type="predicted"/>
<feature type="domain" description="Glycosyl transferase family 1" evidence="2">
    <location>
        <begin position="207"/>
        <end position="361"/>
    </location>
</feature>
<accession>A0ABS6M7Q5</accession>
<dbReference type="Proteomes" id="UP000755551">
    <property type="component" value="Unassembled WGS sequence"/>
</dbReference>